<evidence type="ECO:0000256" key="2">
    <source>
        <dbReference type="ARBA" id="ARBA00006166"/>
    </source>
</evidence>
<comment type="similarity">
    <text evidence="2">Belongs to the TMEM132 family.</text>
</comment>
<gene>
    <name evidence="13" type="ORF">FSP39_016486</name>
</gene>
<dbReference type="InterPro" id="IPR055421">
    <property type="entry name" value="TMEM132_3rd"/>
</dbReference>
<comment type="subcellular location">
    <subcellularLocation>
        <location evidence="1">Membrane</location>
        <topology evidence="1">Single-pass type I membrane protein</topology>
    </subcellularLocation>
</comment>
<evidence type="ECO:0000256" key="3">
    <source>
        <dbReference type="ARBA" id="ARBA00022692"/>
    </source>
</evidence>
<dbReference type="Pfam" id="PF16070">
    <property type="entry name" value="Ig_TMEM132_4th"/>
    <property type="match status" value="1"/>
</dbReference>
<comment type="caution">
    <text evidence="13">The sequence shown here is derived from an EMBL/GenBank/DDBJ whole genome shotgun (WGS) entry which is preliminary data.</text>
</comment>
<evidence type="ECO:0000256" key="4">
    <source>
        <dbReference type="ARBA" id="ARBA00022989"/>
    </source>
</evidence>
<feature type="compositionally biased region" description="Polar residues" evidence="6">
    <location>
        <begin position="1074"/>
        <end position="1084"/>
    </location>
</feature>
<protein>
    <recommendedName>
        <fullName evidence="15">Transmembrane protein 132E</fullName>
    </recommendedName>
</protein>
<evidence type="ECO:0000259" key="9">
    <source>
        <dbReference type="Pfam" id="PF16070"/>
    </source>
</evidence>
<reference evidence="13" key="1">
    <citation type="submission" date="2019-08" db="EMBL/GenBank/DDBJ databases">
        <title>The improved chromosome-level genome for the pearl oyster Pinctada fucata martensii using PacBio sequencing and Hi-C.</title>
        <authorList>
            <person name="Zheng Z."/>
        </authorList>
    </citation>
    <scope>NUCLEOTIDE SEQUENCE</scope>
    <source>
        <strain evidence="13">ZZ-2019</strain>
        <tissue evidence="13">Adductor muscle</tissue>
    </source>
</reference>
<dbReference type="Proteomes" id="UP001186944">
    <property type="component" value="Unassembled WGS sequence"/>
</dbReference>
<dbReference type="InterPro" id="IPR026307">
    <property type="entry name" value="TMEM132"/>
</dbReference>
<feature type="domain" description="Transmembrane protein TMEM132 sixth" evidence="12">
    <location>
        <begin position="701"/>
        <end position="817"/>
    </location>
</feature>
<dbReference type="InterPro" id="IPR031436">
    <property type="entry name" value="TMEM132_C"/>
</dbReference>
<evidence type="ECO:0000259" key="8">
    <source>
        <dbReference type="Pfam" id="PF15706"/>
    </source>
</evidence>
<evidence type="ECO:0000256" key="1">
    <source>
        <dbReference type="ARBA" id="ARBA00004479"/>
    </source>
</evidence>
<keyword evidence="5 7" id="KW-0472">Membrane</keyword>
<dbReference type="Pfam" id="PF23487">
    <property type="entry name" value="Ig_TMEM132_6th"/>
    <property type="match status" value="1"/>
</dbReference>
<dbReference type="GO" id="GO:0016020">
    <property type="term" value="C:membrane"/>
    <property type="evidence" value="ECO:0007669"/>
    <property type="project" value="UniProtKB-SubCell"/>
</dbReference>
<dbReference type="Pfam" id="PF15706">
    <property type="entry name" value="TMEM132_C"/>
    <property type="match status" value="1"/>
</dbReference>
<feature type="domain" description="Transmembrane protein family 132 fourth" evidence="9">
    <location>
        <begin position="453"/>
        <end position="547"/>
    </location>
</feature>
<dbReference type="InterPro" id="IPR031437">
    <property type="entry name" value="Ig_TMEM132_4th"/>
</dbReference>
<feature type="domain" description="Transmembrane protein TMEM132 cohesin-like" evidence="10">
    <location>
        <begin position="311"/>
        <end position="428"/>
    </location>
</feature>
<evidence type="ECO:0000256" key="6">
    <source>
        <dbReference type="SAM" id="MobiDB-lite"/>
    </source>
</evidence>
<name>A0AA88XFZ7_PINIB</name>
<evidence type="ECO:0000259" key="12">
    <source>
        <dbReference type="Pfam" id="PF23487"/>
    </source>
</evidence>
<evidence type="ECO:0000256" key="7">
    <source>
        <dbReference type="SAM" id="Phobius"/>
    </source>
</evidence>
<evidence type="ECO:0000313" key="14">
    <source>
        <dbReference type="Proteomes" id="UP001186944"/>
    </source>
</evidence>
<organism evidence="13 14">
    <name type="scientific">Pinctada imbricata</name>
    <name type="common">Atlantic pearl-oyster</name>
    <name type="synonym">Pinctada martensii</name>
    <dbReference type="NCBI Taxonomy" id="66713"/>
    <lineage>
        <taxon>Eukaryota</taxon>
        <taxon>Metazoa</taxon>
        <taxon>Spiralia</taxon>
        <taxon>Lophotrochozoa</taxon>
        <taxon>Mollusca</taxon>
        <taxon>Bivalvia</taxon>
        <taxon>Autobranchia</taxon>
        <taxon>Pteriomorphia</taxon>
        <taxon>Pterioida</taxon>
        <taxon>Pterioidea</taxon>
        <taxon>Pteriidae</taxon>
        <taxon>Pinctada</taxon>
    </lineage>
</organism>
<dbReference type="Pfam" id="PF23039">
    <property type="entry name" value="TMEM132_3rd"/>
    <property type="match status" value="1"/>
</dbReference>
<feature type="compositionally biased region" description="Basic and acidic residues" evidence="6">
    <location>
        <begin position="914"/>
        <end position="930"/>
    </location>
</feature>
<feature type="domain" description="Transmembrane protein TMEM132 C-terminal" evidence="8">
    <location>
        <begin position="921"/>
        <end position="998"/>
    </location>
</feature>
<feature type="region of interest" description="Disordered" evidence="6">
    <location>
        <begin position="912"/>
        <end position="933"/>
    </location>
</feature>
<dbReference type="Pfam" id="PF23486">
    <property type="entry name" value="Ig_TMEM132_5th"/>
    <property type="match status" value="1"/>
</dbReference>
<keyword evidence="4 7" id="KW-1133">Transmembrane helix</keyword>
<evidence type="ECO:0008006" key="15">
    <source>
        <dbReference type="Google" id="ProtNLM"/>
    </source>
</evidence>
<feature type="region of interest" description="Disordered" evidence="6">
    <location>
        <begin position="1059"/>
        <end position="1088"/>
    </location>
</feature>
<dbReference type="PANTHER" id="PTHR13388">
    <property type="entry name" value="DETONATOR, ISOFORM E"/>
    <property type="match status" value="1"/>
</dbReference>
<evidence type="ECO:0000256" key="5">
    <source>
        <dbReference type="ARBA" id="ARBA00023136"/>
    </source>
</evidence>
<dbReference type="PANTHER" id="PTHR13388:SF11">
    <property type="entry name" value="DETONATOR, ISOFORM E"/>
    <property type="match status" value="1"/>
</dbReference>
<feature type="compositionally biased region" description="Low complexity" evidence="6">
    <location>
        <begin position="1028"/>
        <end position="1042"/>
    </location>
</feature>
<feature type="transmembrane region" description="Helical" evidence="7">
    <location>
        <begin position="944"/>
        <end position="969"/>
    </location>
</feature>
<sequence length="1113" mass="125303">MWKRSPGRLYICTLYDQSGTHPRGKINNRGRDAHQDPVTHIEQSNNQSHQKITIKSDMTIHEVSVGLVVSIDINFEDPRDGYFLKTVYQKHQAYDPLRESEDFILTQPAEDFILTASSGPYTVQQKIPPKLADNVMNTQTKGKQSFTHHDVVFNHDVTAHIVTEQVTKKWPKLQILFHASPNSDFKFSKKRKSKSRTLVASDRISASSMCGHMFLNNNNQELSSICVLNVKDSACITSIILPSEWWHENSTVKVSYAFSLSENNQECASASNSIVPGRSFENPLTSRKRQIANLPLSPVGERYTEEKVEGILVQVPIEPFSPGAIFEIPVKLKENSYVQNFVMSARVRQGLKITGAIAKADGPWQIHVDIRDRMNVATVTAFLKDPALASGTNGLQDVFKWQMQVEDNVTDIESSRVVWSLKYERDSHKEIYLPSQSRLVARINIRGRESEKLVTVLKTTEILNMAMLTGKRQTYQLKLYKVSESDDLVYVTKDAACHSAETDVLKVTRDCSIVYVDGTERRGSHNVTIITKSGRHTAFTYIKVWIPMDPVDIQLSDAKLSQIRSWKVSSFKPKSKGRSRNRRMVVDFGMLTHPSVYLSKKGKKHMRGHCKLRYQQSLLDVYIKFYIETPTGREYYKGRQASLKVTNILKNQLRVSDPRIVSLKGKVLQGLSQGRTEIQVLSPNGRVMAAREVRVGGDKVTVERLIITLVSGVTMEIQTSNSISGALTAVAHVQSKLQSRYKDAVLDIVIQFSDDTKFPLKYVTYSDYFLEVSPINQHIIGLASYSEGRPYEPKIVAMNEGRGECLRVVLKVGDMCLKKRSVDLALDHVFVESDFSLANEVNSGTYLRDDSYGNNRASDRHDNYGIVKKIPFELSNGHKAKLNLNNEDDITNEKFGKSKKNSKESQVIPFPSDLAKKLPQESPQTKKEPLKAPAEQNGLTPLEIGMYVLLAVFCVAISVFLVNCIVFMVRYKRKHKPRKKHKEPVYQANDWVWIGKATLERNAINTQCSQSLMPAEDFNGNHTPPPTSRGNSSSSSAQNSNRNSFVSTIKGSECSIRITANPLPEDDGAGNHQPKAQDSASTHSSEPKWDYEAMGLTYDQLADYFDNLKESSA</sequence>
<dbReference type="EMBL" id="VSWD01000013">
    <property type="protein sequence ID" value="KAK3084625.1"/>
    <property type="molecule type" value="Genomic_DNA"/>
</dbReference>
<keyword evidence="14" id="KW-1185">Reference proteome</keyword>
<dbReference type="InterPro" id="IPR055424">
    <property type="entry name" value="Ig_TMEM132_6th"/>
</dbReference>
<evidence type="ECO:0000313" key="13">
    <source>
        <dbReference type="EMBL" id="KAK3084625.1"/>
    </source>
</evidence>
<dbReference type="AlphaFoldDB" id="A0AA88XFZ7"/>
<evidence type="ECO:0000259" key="10">
    <source>
        <dbReference type="Pfam" id="PF23039"/>
    </source>
</evidence>
<keyword evidence="3 7" id="KW-0812">Transmembrane</keyword>
<accession>A0AA88XFZ7</accession>
<proteinExistence type="inferred from homology"/>
<feature type="domain" description="Transmembrane protein TMEM132 fifth" evidence="11">
    <location>
        <begin position="553"/>
        <end position="700"/>
    </location>
</feature>
<evidence type="ECO:0000259" key="11">
    <source>
        <dbReference type="Pfam" id="PF23486"/>
    </source>
</evidence>
<feature type="region of interest" description="Disordered" evidence="6">
    <location>
        <begin position="1013"/>
        <end position="1042"/>
    </location>
</feature>
<dbReference type="InterPro" id="IPR055423">
    <property type="entry name" value="Ig_TMEM132_5th"/>
</dbReference>